<feature type="domain" description="CAF17 C-terminal" evidence="4">
    <location>
        <begin position="278"/>
        <end position="352"/>
    </location>
</feature>
<keyword evidence="6" id="KW-1185">Reference proteome</keyword>
<evidence type="ECO:0000256" key="2">
    <source>
        <dbReference type="ARBA" id="ARBA00022946"/>
    </source>
</evidence>
<dbReference type="AlphaFoldDB" id="A0AAW1DHK9"/>
<dbReference type="Pfam" id="PF25455">
    <property type="entry name" value="Beta-barrel_CAF17_C"/>
    <property type="match status" value="1"/>
</dbReference>
<sequence>MDSRALWDRGKRRASAEDVPCLGVCASNLAAEFVFKMIIRRILDGRRLTQICSQYFYSQLRLNGNWHLEQLNNRSILKLNGDKCSDFLQGLITNDMKLLESQEAIYAMFLNTKGRVLYDSIIYKNTSDNSFLLECDVNSVESLQKHLNLYKVRKKIDITKADYSVWAIFLPKLGGNDEFKLEFSEKCIVCADPRISDLGYRAIVPKDSDLIANIDNTSMNYKIYRYTIGVAEGNDELLTGKRFPLEMNCDYLNGVSFNKGCYIGQELTARTHHTGVIRKRIMPLIFQSAPGNITTDDIIEECAEKNKTIGKLVSASGTVGLGLMRVKETLTSSAALKLGNSCLKVSKPSWWPESEEYAAKKN</sequence>
<dbReference type="PANTHER" id="PTHR22602">
    <property type="entry name" value="TRANSFERASE CAF17, MITOCHONDRIAL-RELATED"/>
    <property type="match status" value="1"/>
</dbReference>
<evidence type="ECO:0000259" key="4">
    <source>
        <dbReference type="Pfam" id="PF25455"/>
    </source>
</evidence>
<evidence type="ECO:0000256" key="1">
    <source>
        <dbReference type="ARBA" id="ARBA00004173"/>
    </source>
</evidence>
<dbReference type="NCBIfam" id="TIGR03317">
    <property type="entry name" value="ygfZ_signature"/>
    <property type="match status" value="1"/>
</dbReference>
<dbReference type="PANTHER" id="PTHR22602:SF0">
    <property type="entry name" value="TRANSFERASE CAF17, MITOCHONDRIAL-RELATED"/>
    <property type="match status" value="1"/>
</dbReference>
<protein>
    <recommendedName>
        <fullName evidence="4">CAF17 C-terminal domain-containing protein</fullName>
    </recommendedName>
</protein>
<accession>A0AAW1DHK9</accession>
<dbReference type="GO" id="GO:0016226">
    <property type="term" value="P:iron-sulfur cluster assembly"/>
    <property type="evidence" value="ECO:0007669"/>
    <property type="project" value="TreeGrafter"/>
</dbReference>
<comment type="subcellular location">
    <subcellularLocation>
        <location evidence="1">Mitochondrion</location>
    </subcellularLocation>
</comment>
<dbReference type="InterPro" id="IPR017703">
    <property type="entry name" value="YgfZ/GCV_T_CS"/>
</dbReference>
<proteinExistence type="predicted"/>
<dbReference type="InterPro" id="IPR057460">
    <property type="entry name" value="CAF17_C"/>
</dbReference>
<evidence type="ECO:0000313" key="6">
    <source>
        <dbReference type="Proteomes" id="UP001461498"/>
    </source>
</evidence>
<gene>
    <name evidence="5" type="ORF">O3M35_006950</name>
</gene>
<organism evidence="5 6">
    <name type="scientific">Rhynocoris fuscipes</name>
    <dbReference type="NCBI Taxonomy" id="488301"/>
    <lineage>
        <taxon>Eukaryota</taxon>
        <taxon>Metazoa</taxon>
        <taxon>Ecdysozoa</taxon>
        <taxon>Arthropoda</taxon>
        <taxon>Hexapoda</taxon>
        <taxon>Insecta</taxon>
        <taxon>Pterygota</taxon>
        <taxon>Neoptera</taxon>
        <taxon>Paraneoptera</taxon>
        <taxon>Hemiptera</taxon>
        <taxon>Heteroptera</taxon>
        <taxon>Panheteroptera</taxon>
        <taxon>Cimicomorpha</taxon>
        <taxon>Reduviidae</taxon>
        <taxon>Harpactorinae</taxon>
        <taxon>Harpactorini</taxon>
        <taxon>Rhynocoris</taxon>
    </lineage>
</organism>
<dbReference type="GO" id="GO:0005759">
    <property type="term" value="C:mitochondrial matrix"/>
    <property type="evidence" value="ECO:0007669"/>
    <property type="project" value="TreeGrafter"/>
</dbReference>
<dbReference type="InterPro" id="IPR027266">
    <property type="entry name" value="TrmE/GcvT-like"/>
</dbReference>
<evidence type="ECO:0000256" key="3">
    <source>
        <dbReference type="ARBA" id="ARBA00023128"/>
    </source>
</evidence>
<keyword evidence="2" id="KW-0809">Transit peptide</keyword>
<evidence type="ECO:0000313" key="5">
    <source>
        <dbReference type="EMBL" id="KAK9509693.1"/>
    </source>
</evidence>
<reference evidence="5 6" key="1">
    <citation type="submission" date="2022-12" db="EMBL/GenBank/DDBJ databases">
        <title>Chromosome-level genome assembly of true bugs.</title>
        <authorList>
            <person name="Ma L."/>
            <person name="Li H."/>
        </authorList>
    </citation>
    <scope>NUCLEOTIDE SEQUENCE [LARGE SCALE GENOMIC DNA]</scope>
    <source>
        <strain evidence="5">Lab_2022b</strain>
    </source>
</reference>
<name>A0AAW1DHK9_9HEMI</name>
<dbReference type="Proteomes" id="UP001461498">
    <property type="component" value="Unassembled WGS sequence"/>
</dbReference>
<dbReference type="EMBL" id="JAPXFL010000003">
    <property type="protein sequence ID" value="KAK9509693.1"/>
    <property type="molecule type" value="Genomic_DNA"/>
</dbReference>
<keyword evidence="3" id="KW-0496">Mitochondrion</keyword>
<dbReference type="InterPro" id="IPR045179">
    <property type="entry name" value="YgfZ/GcvT"/>
</dbReference>
<dbReference type="SUPFAM" id="SSF103025">
    <property type="entry name" value="Folate-binding domain"/>
    <property type="match status" value="1"/>
</dbReference>
<comment type="caution">
    <text evidence="5">The sequence shown here is derived from an EMBL/GenBank/DDBJ whole genome shotgun (WGS) entry which is preliminary data.</text>
</comment>
<dbReference type="Gene3D" id="3.30.1360.120">
    <property type="entry name" value="Probable tRNA modification gtpase trme, domain 1"/>
    <property type="match status" value="1"/>
</dbReference>